<dbReference type="PROSITE" id="PS51819">
    <property type="entry name" value="VOC"/>
    <property type="match status" value="1"/>
</dbReference>
<proteinExistence type="predicted"/>
<dbReference type="AlphaFoldDB" id="A0A1X7ELH4"/>
<dbReference type="InterPro" id="IPR029068">
    <property type="entry name" value="Glyas_Bleomycin-R_OHBP_Dase"/>
</dbReference>
<sequence length="131" mass="14784">MSIIQTMDHFTIVTADLPATRYFYQGLGLVSGPRPDFPVPGLWLYANGKALLHVIEVREADMPTPRRGVLDHMAFWGQDLIGTVEWIGSRGIAHRLVRAPKPFRTWQLFFLDPNGVEVEIDFDPSEPAPAR</sequence>
<accession>A0A1X7ELH4</accession>
<dbReference type="Proteomes" id="UP000192936">
    <property type="component" value="Unassembled WGS sequence"/>
</dbReference>
<dbReference type="SUPFAM" id="SSF54593">
    <property type="entry name" value="Glyoxalase/Bleomycin resistance protein/Dihydroxybiphenyl dioxygenase"/>
    <property type="match status" value="1"/>
</dbReference>
<dbReference type="RefSeq" id="WP_208621149.1">
    <property type="nucleotide sequence ID" value="NZ_FXAK01000002.1"/>
</dbReference>
<gene>
    <name evidence="2" type="ORF">SAMN02982917_1811</name>
</gene>
<name>A0A1X7ELH4_9PROT</name>
<dbReference type="Gene3D" id="3.10.180.10">
    <property type="entry name" value="2,3-Dihydroxybiphenyl 1,2-Dioxygenase, domain 1"/>
    <property type="match status" value="1"/>
</dbReference>
<evidence type="ECO:0000313" key="3">
    <source>
        <dbReference type="Proteomes" id="UP000192936"/>
    </source>
</evidence>
<organism evidence="2 3">
    <name type="scientific">Azospirillum oryzae</name>
    <dbReference type="NCBI Taxonomy" id="286727"/>
    <lineage>
        <taxon>Bacteria</taxon>
        <taxon>Pseudomonadati</taxon>
        <taxon>Pseudomonadota</taxon>
        <taxon>Alphaproteobacteria</taxon>
        <taxon>Rhodospirillales</taxon>
        <taxon>Azospirillaceae</taxon>
        <taxon>Azospirillum</taxon>
    </lineage>
</organism>
<protein>
    <recommendedName>
        <fullName evidence="1">VOC domain-containing protein</fullName>
    </recommendedName>
</protein>
<dbReference type="EMBL" id="FXAK01000002">
    <property type="protein sequence ID" value="SMF35570.1"/>
    <property type="molecule type" value="Genomic_DNA"/>
</dbReference>
<feature type="domain" description="VOC" evidence="1">
    <location>
        <begin position="6"/>
        <end position="123"/>
    </location>
</feature>
<evidence type="ECO:0000313" key="2">
    <source>
        <dbReference type="EMBL" id="SMF35570.1"/>
    </source>
</evidence>
<reference evidence="2 3" key="1">
    <citation type="submission" date="2017-04" db="EMBL/GenBank/DDBJ databases">
        <authorList>
            <person name="Afonso C.L."/>
            <person name="Miller P.J."/>
            <person name="Scott M.A."/>
            <person name="Spackman E."/>
            <person name="Goraichik I."/>
            <person name="Dimitrov K.M."/>
            <person name="Suarez D.L."/>
            <person name="Swayne D.E."/>
        </authorList>
    </citation>
    <scope>NUCLEOTIDE SEQUENCE [LARGE SCALE GENOMIC DNA]</scope>
    <source>
        <strain evidence="2 3">A2P</strain>
    </source>
</reference>
<dbReference type="InterPro" id="IPR037523">
    <property type="entry name" value="VOC_core"/>
</dbReference>
<dbReference type="STRING" id="286727.SAMN02982917_1811"/>
<evidence type="ECO:0000259" key="1">
    <source>
        <dbReference type="PROSITE" id="PS51819"/>
    </source>
</evidence>